<name>A0A9X2F3M7_9SPHI</name>
<protein>
    <recommendedName>
        <fullName evidence="3">Lipid/polyisoprenoid-binding YceI-like domain-containing protein</fullName>
    </recommendedName>
</protein>
<proteinExistence type="predicted"/>
<dbReference type="Gene3D" id="2.40.128.110">
    <property type="entry name" value="Lipid/polyisoprenoid-binding, YceI-like"/>
    <property type="match status" value="1"/>
</dbReference>
<accession>A0A9X2F3M7</accession>
<reference evidence="1" key="1">
    <citation type="submission" date="2022-06" db="EMBL/GenBank/DDBJ databases">
        <title>Solitalea sp. MAHUQ-68 isolated from rhizospheric soil.</title>
        <authorList>
            <person name="Huq M.A."/>
        </authorList>
    </citation>
    <scope>NUCLEOTIDE SEQUENCE</scope>
    <source>
        <strain evidence="1">MAHUQ-68</strain>
    </source>
</reference>
<dbReference type="RefSeq" id="WP_252588279.1">
    <property type="nucleotide sequence ID" value="NZ_JAMWYS010000036.1"/>
</dbReference>
<keyword evidence="2" id="KW-1185">Reference proteome</keyword>
<dbReference type="Proteomes" id="UP001155182">
    <property type="component" value="Unassembled WGS sequence"/>
</dbReference>
<organism evidence="1 2">
    <name type="scientific">Solitalea agri</name>
    <dbReference type="NCBI Taxonomy" id="2953739"/>
    <lineage>
        <taxon>Bacteria</taxon>
        <taxon>Pseudomonadati</taxon>
        <taxon>Bacteroidota</taxon>
        <taxon>Sphingobacteriia</taxon>
        <taxon>Sphingobacteriales</taxon>
        <taxon>Sphingobacteriaceae</taxon>
        <taxon>Solitalea</taxon>
    </lineage>
</organism>
<evidence type="ECO:0000313" key="1">
    <source>
        <dbReference type="EMBL" id="MCO4293625.1"/>
    </source>
</evidence>
<dbReference type="InterPro" id="IPR036761">
    <property type="entry name" value="TTHA0802/YceI-like_sf"/>
</dbReference>
<comment type="caution">
    <text evidence="1">The sequence shown here is derived from an EMBL/GenBank/DDBJ whole genome shotgun (WGS) entry which is preliminary data.</text>
</comment>
<evidence type="ECO:0000313" key="2">
    <source>
        <dbReference type="Proteomes" id="UP001155182"/>
    </source>
</evidence>
<dbReference type="SUPFAM" id="SSF101874">
    <property type="entry name" value="YceI-like"/>
    <property type="match status" value="1"/>
</dbReference>
<dbReference type="AlphaFoldDB" id="A0A9X2F3M7"/>
<dbReference type="EMBL" id="JAMWYS010000036">
    <property type="protein sequence ID" value="MCO4293625.1"/>
    <property type="molecule type" value="Genomic_DNA"/>
</dbReference>
<sequence length="191" mass="21443">MRLRLIGTIAALILLLIDVAQAQERLTIKILPESTIKITGRSSLGGYTFKYKGDLARVFQIPANANNKQVLAAIRAYQLEVEKFSSGNFFMNKDFRKVMKVESFPYGKIELISFQSDQNGNGYSKIGVTIAGVRKEFLIPYHSSKEPYRFIISGSQPIRFNDFGLNPKDASQIVEIKDSCTVELNLVVQVD</sequence>
<gene>
    <name evidence="1" type="ORF">NF867_12185</name>
</gene>
<evidence type="ECO:0008006" key="3">
    <source>
        <dbReference type="Google" id="ProtNLM"/>
    </source>
</evidence>